<evidence type="ECO:0000313" key="3">
    <source>
        <dbReference type="Proteomes" id="UP000294028"/>
    </source>
</evidence>
<name>A0A482T814_9EURY</name>
<evidence type="ECO:0000313" key="2">
    <source>
        <dbReference type="EMBL" id="RYJ13974.1"/>
    </source>
</evidence>
<dbReference type="Pfam" id="PF00561">
    <property type="entry name" value="Abhydrolase_1"/>
    <property type="match status" value="1"/>
</dbReference>
<organism evidence="2 3">
    <name type="scientific">Halogeometricum borinquense</name>
    <dbReference type="NCBI Taxonomy" id="60847"/>
    <lineage>
        <taxon>Archaea</taxon>
        <taxon>Methanobacteriati</taxon>
        <taxon>Methanobacteriota</taxon>
        <taxon>Stenosarchaea group</taxon>
        <taxon>Halobacteria</taxon>
        <taxon>Halobacteriales</taxon>
        <taxon>Haloferacaceae</taxon>
        <taxon>Halogeometricum</taxon>
    </lineage>
</organism>
<dbReference type="InterPro" id="IPR050471">
    <property type="entry name" value="AB_hydrolase"/>
</dbReference>
<dbReference type="InterPro" id="IPR029058">
    <property type="entry name" value="AB_hydrolase_fold"/>
</dbReference>
<accession>A0A482T814</accession>
<dbReference type="SUPFAM" id="SSF53474">
    <property type="entry name" value="alpha/beta-Hydrolases"/>
    <property type="match status" value="1"/>
</dbReference>
<dbReference type="RefSeq" id="WP_129784392.1">
    <property type="nucleotide sequence ID" value="NZ_RZHH01000002.1"/>
</dbReference>
<dbReference type="Gene3D" id="3.40.50.1820">
    <property type="entry name" value="alpha/beta hydrolase"/>
    <property type="match status" value="1"/>
</dbReference>
<sequence>MITVDSDGVTIAYETRGPATPERNAETVVFLEGLGYGRWMWRWQAAALSSRYEVVLLDNRGTGDSDAPDGPYSIAQMAADVDAVLSALDVDEAHVVGASMGGMIAQRYALDFDRTTSLSLLCTSHGGPEAVPTPPETKQRMFDVPDDADEREVIRYKMRPAMTDAFFESRDDLVSRIVDWRLASDAPEHARTAQAEAVAAFDSSDELAALDVPTLILHGTEDRVLPVENGQLLADEIAEAADAAVVFEEYDGGSHLFFIEQAGAVNDRLATFLNNV</sequence>
<evidence type="ECO:0000259" key="1">
    <source>
        <dbReference type="Pfam" id="PF00561"/>
    </source>
</evidence>
<protein>
    <submittedName>
        <fullName evidence="2">Alpha/beta fold hydrolase</fullName>
    </submittedName>
</protein>
<keyword evidence="2" id="KW-0378">Hydrolase</keyword>
<dbReference type="GO" id="GO:0016787">
    <property type="term" value="F:hydrolase activity"/>
    <property type="evidence" value="ECO:0007669"/>
    <property type="project" value="UniProtKB-KW"/>
</dbReference>
<comment type="caution">
    <text evidence="2">The sequence shown here is derived from an EMBL/GenBank/DDBJ whole genome shotgun (WGS) entry which is preliminary data.</text>
</comment>
<feature type="domain" description="AB hydrolase-1" evidence="1">
    <location>
        <begin position="27"/>
        <end position="260"/>
    </location>
</feature>
<dbReference type="InterPro" id="IPR000073">
    <property type="entry name" value="AB_hydrolase_1"/>
</dbReference>
<dbReference type="PANTHER" id="PTHR43433">
    <property type="entry name" value="HYDROLASE, ALPHA/BETA FOLD FAMILY PROTEIN"/>
    <property type="match status" value="1"/>
</dbReference>
<dbReference type="Proteomes" id="UP000294028">
    <property type="component" value="Unassembled WGS sequence"/>
</dbReference>
<dbReference type="AlphaFoldDB" id="A0A482T814"/>
<dbReference type="EMBL" id="RZHH01000002">
    <property type="protein sequence ID" value="RYJ13974.1"/>
    <property type="molecule type" value="Genomic_DNA"/>
</dbReference>
<reference evidence="2 3" key="1">
    <citation type="submission" date="2018-12" db="EMBL/GenBank/DDBJ databases">
        <title>Genome analysis provides insights into bioremediation potentialities of Halogeometricum borinquense strain N11.</title>
        <authorList>
            <person name="Najjari A."/>
            <person name="Youssef N."/>
            <person name="Fhoula I."/>
            <person name="Ben Dhia O."/>
            <person name="Mahjoubi M."/>
            <person name="Ouzari H.I."/>
            <person name="Cherif A."/>
        </authorList>
    </citation>
    <scope>NUCLEOTIDE SEQUENCE [LARGE SCALE GENOMIC DNA]</scope>
    <source>
        <strain evidence="2 3">N11</strain>
    </source>
</reference>
<proteinExistence type="predicted"/>
<dbReference type="PRINTS" id="PR00111">
    <property type="entry name" value="ABHYDROLASE"/>
</dbReference>
<gene>
    <name evidence="2" type="ORF">ELS19_08350</name>
</gene>
<dbReference type="PANTHER" id="PTHR43433:SF5">
    <property type="entry name" value="AB HYDROLASE-1 DOMAIN-CONTAINING PROTEIN"/>
    <property type="match status" value="1"/>
</dbReference>